<dbReference type="Proteomes" id="UP001143370">
    <property type="component" value="Unassembled WGS sequence"/>
</dbReference>
<organism evidence="1 2">
    <name type="scientific">Ancylobacter dichloromethanicus</name>
    <dbReference type="NCBI Taxonomy" id="518825"/>
    <lineage>
        <taxon>Bacteria</taxon>
        <taxon>Pseudomonadati</taxon>
        <taxon>Pseudomonadota</taxon>
        <taxon>Alphaproteobacteria</taxon>
        <taxon>Hyphomicrobiales</taxon>
        <taxon>Xanthobacteraceae</taxon>
        <taxon>Ancylobacter</taxon>
    </lineage>
</organism>
<reference evidence="1" key="1">
    <citation type="journal article" date="2014" name="Int. J. Syst. Evol. Microbiol.">
        <title>Complete genome sequence of Corynebacterium casei LMG S-19264T (=DSM 44701T), isolated from a smear-ripened cheese.</title>
        <authorList>
            <consortium name="US DOE Joint Genome Institute (JGI-PGF)"/>
            <person name="Walter F."/>
            <person name="Albersmeier A."/>
            <person name="Kalinowski J."/>
            <person name="Ruckert C."/>
        </authorList>
    </citation>
    <scope>NUCLEOTIDE SEQUENCE</scope>
    <source>
        <strain evidence="1">VKM B-2484</strain>
    </source>
</reference>
<accession>A0A9W6JAZ0</accession>
<comment type="caution">
    <text evidence="1">The sequence shown here is derived from an EMBL/GenBank/DDBJ whole genome shotgun (WGS) entry which is preliminary data.</text>
</comment>
<keyword evidence="2" id="KW-1185">Reference proteome</keyword>
<evidence type="ECO:0000313" key="1">
    <source>
        <dbReference type="EMBL" id="GLK72514.1"/>
    </source>
</evidence>
<reference evidence="1" key="2">
    <citation type="submission" date="2023-01" db="EMBL/GenBank/DDBJ databases">
        <authorList>
            <person name="Sun Q."/>
            <person name="Evtushenko L."/>
        </authorList>
    </citation>
    <scope>NUCLEOTIDE SEQUENCE</scope>
    <source>
        <strain evidence="1">VKM B-2484</strain>
    </source>
</reference>
<proteinExistence type="predicted"/>
<dbReference type="RefSeq" id="WP_213376104.1">
    <property type="nucleotide sequence ID" value="NZ_BSFJ01000017.1"/>
</dbReference>
<sequence>MIDAYVDSCDIWLKWRQTDWPRLSADYFVARHTPPLRTAKTLERHAGPSRILFTGSKYVLGLDRDRLSRFLSCVCALGHPIDWYLPGTDDVRATARSLTQNPLFAVKEPVEKSHLFDLMSDYDVGLHWAPMAERVYDPDYFDSAASNKIGEYISCGLVVAHAGNPGLSFIPDDICVVYDPTEPEVGARQLAAAISDTEKIFQMRQLTQAYHHEVLNFERQWEGVIQHLMRASS</sequence>
<gene>
    <name evidence="1" type="ORF">GCM10017643_26300</name>
</gene>
<evidence type="ECO:0000313" key="2">
    <source>
        <dbReference type="Proteomes" id="UP001143370"/>
    </source>
</evidence>
<dbReference type="EMBL" id="BSFJ01000017">
    <property type="protein sequence ID" value="GLK72514.1"/>
    <property type="molecule type" value="Genomic_DNA"/>
</dbReference>
<name>A0A9W6JAZ0_9HYPH</name>
<protein>
    <submittedName>
        <fullName evidence="1">Uncharacterized protein</fullName>
    </submittedName>
</protein>
<dbReference type="AlphaFoldDB" id="A0A9W6JAZ0"/>